<sequence length="332" mass="37923">MNQSQRELIEQHAKPGETYEQAYARLFSSQGAQGVTSQSQEKEKGITCSRSALAPERHAQRDFFIADILDASPKDDTASMEHPLFALRAGNHKVRYYQHGDITVVVKPGHDGCATIHDKDVWIYCISQLMESINQGRESISRVVRFTAYDFLVSTNRDTSGRAYQRMGDALARLSGTRIETNIETKGKRERRGFGLIDSWSVIERDSDNRMVAVEVTLPEWLYRSVESKHVLTLSRDYFRLRKPLDRRIYELARKHCGAQPKWSVNISTLHLKSGSQDKRFKFRAAVKELAEENALPDYRVSFNAESDVVTFYARRSKGDQAQLKDLLGEGR</sequence>
<organism evidence="1 2">
    <name type="scientific">Halomonas salifodinae</name>
    <dbReference type="NCBI Taxonomy" id="438745"/>
    <lineage>
        <taxon>Bacteria</taxon>
        <taxon>Pseudomonadati</taxon>
        <taxon>Pseudomonadota</taxon>
        <taxon>Gammaproteobacteria</taxon>
        <taxon>Oceanospirillales</taxon>
        <taxon>Halomonadaceae</taxon>
        <taxon>Halomonas</taxon>
    </lineage>
</organism>
<dbReference type="InterPro" id="IPR018777">
    <property type="entry name" value="Replication_initiator_prot_A"/>
</dbReference>
<accession>A0ABW2F483</accession>
<reference evidence="2" key="1">
    <citation type="journal article" date="2019" name="Int. J. Syst. Evol. Microbiol.">
        <title>The Global Catalogue of Microorganisms (GCM) 10K type strain sequencing project: providing services to taxonomists for standard genome sequencing and annotation.</title>
        <authorList>
            <consortium name="The Broad Institute Genomics Platform"/>
            <consortium name="The Broad Institute Genome Sequencing Center for Infectious Disease"/>
            <person name="Wu L."/>
            <person name="Ma J."/>
        </authorList>
    </citation>
    <scope>NUCLEOTIDE SEQUENCE [LARGE SCALE GENOMIC DNA]</scope>
    <source>
        <strain evidence="2">CGMCC 1.13666</strain>
    </source>
</reference>
<name>A0ABW2F483_9GAMM</name>
<dbReference type="RefSeq" id="WP_379730175.1">
    <property type="nucleotide sequence ID" value="NZ_JBHSZP010000044.1"/>
</dbReference>
<evidence type="ECO:0000313" key="2">
    <source>
        <dbReference type="Proteomes" id="UP001596411"/>
    </source>
</evidence>
<comment type="caution">
    <text evidence="1">The sequence shown here is derived from an EMBL/GenBank/DDBJ whole genome shotgun (WGS) entry which is preliminary data.</text>
</comment>
<protein>
    <submittedName>
        <fullName evidence="1">Plasmid replication initiator TrfA</fullName>
    </submittedName>
</protein>
<proteinExistence type="predicted"/>
<dbReference type="Pfam" id="PF10134">
    <property type="entry name" value="RPA"/>
    <property type="match status" value="1"/>
</dbReference>
<dbReference type="EMBL" id="JBHSZP010000044">
    <property type="protein sequence ID" value="MFC7091843.1"/>
    <property type="molecule type" value="Genomic_DNA"/>
</dbReference>
<evidence type="ECO:0000313" key="1">
    <source>
        <dbReference type="EMBL" id="MFC7091843.1"/>
    </source>
</evidence>
<gene>
    <name evidence="1" type="primary">trfA</name>
    <name evidence="1" type="ORF">ACFQH5_20060</name>
</gene>
<keyword evidence="2" id="KW-1185">Reference proteome</keyword>
<dbReference type="Proteomes" id="UP001596411">
    <property type="component" value="Unassembled WGS sequence"/>
</dbReference>